<dbReference type="AlphaFoldDB" id="A0A8M8UMQ2"/>
<dbReference type="PANTHER" id="PTHR35102:SF1">
    <property type="entry name" value="E3 UBIQUITIN-PROTEIN LIGASE"/>
    <property type="match status" value="1"/>
</dbReference>
<evidence type="ECO:0000256" key="1">
    <source>
        <dbReference type="SAM" id="Phobius"/>
    </source>
</evidence>
<proteinExistence type="predicted"/>
<evidence type="ECO:0000313" key="3">
    <source>
        <dbReference type="RefSeq" id="XP_020547547.1"/>
    </source>
</evidence>
<dbReference type="PANTHER" id="PTHR35102">
    <property type="entry name" value="E3 UBIQUITIN-PROTEIN LIGASE"/>
    <property type="match status" value="1"/>
</dbReference>
<organism evidence="2 3">
    <name type="scientific">Sesamum indicum</name>
    <name type="common">Oriental sesame</name>
    <name type="synonym">Sesamum orientale</name>
    <dbReference type="NCBI Taxonomy" id="4182"/>
    <lineage>
        <taxon>Eukaryota</taxon>
        <taxon>Viridiplantae</taxon>
        <taxon>Streptophyta</taxon>
        <taxon>Embryophyta</taxon>
        <taxon>Tracheophyta</taxon>
        <taxon>Spermatophyta</taxon>
        <taxon>Magnoliopsida</taxon>
        <taxon>eudicotyledons</taxon>
        <taxon>Gunneridae</taxon>
        <taxon>Pentapetalae</taxon>
        <taxon>asterids</taxon>
        <taxon>lamiids</taxon>
        <taxon>Lamiales</taxon>
        <taxon>Pedaliaceae</taxon>
        <taxon>Sesamum</taxon>
    </lineage>
</organism>
<reference evidence="3" key="1">
    <citation type="submission" date="2025-08" db="UniProtKB">
        <authorList>
            <consortium name="RefSeq"/>
        </authorList>
    </citation>
    <scope>IDENTIFICATION</scope>
</reference>
<protein>
    <submittedName>
        <fullName evidence="3">Uncharacterized protein LOC105174725 isoform X2</fullName>
    </submittedName>
</protein>
<dbReference type="RefSeq" id="XP_020547547.1">
    <property type="nucleotide sequence ID" value="XM_020691888.1"/>
</dbReference>
<accession>A0A8M8UMQ2</accession>
<keyword evidence="2" id="KW-1185">Reference proteome</keyword>
<keyword evidence="1" id="KW-0472">Membrane</keyword>
<sequence length="156" mass="17277">MWDSCCSSSISLSCSNCNAGKFHCYSYRIESFLEETQNPDPFWALFCSLMVPFLRFGEIITGGHHFPLTSDAFKKVLTGQASHEALRSIFLALLGWVVAAPLILGALYLLLLPCFKILVHKFSAVPSSPKKALNSISSPRKPLNSPSEVRLKVRDV</sequence>
<keyword evidence="1" id="KW-0812">Transmembrane</keyword>
<name>A0A8M8UMQ2_SESIN</name>
<dbReference type="GeneID" id="105174725"/>
<gene>
    <name evidence="3" type="primary">LOC105174725</name>
</gene>
<feature type="transmembrane region" description="Helical" evidence="1">
    <location>
        <begin position="89"/>
        <end position="111"/>
    </location>
</feature>
<evidence type="ECO:0000313" key="2">
    <source>
        <dbReference type="Proteomes" id="UP000504604"/>
    </source>
</evidence>
<keyword evidence="1" id="KW-1133">Transmembrane helix</keyword>
<dbReference type="Proteomes" id="UP000504604">
    <property type="component" value="Linkage group LG2"/>
</dbReference>